<evidence type="ECO:0000256" key="2">
    <source>
        <dbReference type="ARBA" id="ARBA00022599"/>
    </source>
</evidence>
<accession>A0A817UPP5</accession>
<dbReference type="SUPFAM" id="SSF58038">
    <property type="entry name" value="SNARE fusion complex"/>
    <property type="match status" value="2"/>
</dbReference>
<dbReference type="InterPro" id="IPR000928">
    <property type="entry name" value="SNAP-25_dom"/>
</dbReference>
<dbReference type="GO" id="GO:0098793">
    <property type="term" value="C:presynapse"/>
    <property type="evidence" value="ECO:0007669"/>
    <property type="project" value="GOC"/>
</dbReference>
<organism evidence="10 12">
    <name type="scientific">Rotaria socialis</name>
    <dbReference type="NCBI Taxonomy" id="392032"/>
    <lineage>
        <taxon>Eukaryota</taxon>
        <taxon>Metazoa</taxon>
        <taxon>Spiralia</taxon>
        <taxon>Gnathifera</taxon>
        <taxon>Rotifera</taxon>
        <taxon>Eurotatoria</taxon>
        <taxon>Bdelloidea</taxon>
        <taxon>Philodinida</taxon>
        <taxon>Philodinidae</taxon>
        <taxon>Rotaria</taxon>
    </lineage>
</organism>
<evidence type="ECO:0000256" key="1">
    <source>
        <dbReference type="ARBA" id="ARBA00009480"/>
    </source>
</evidence>
<feature type="domain" description="T-SNARE coiled-coil homology" evidence="9">
    <location>
        <begin position="23"/>
        <end position="85"/>
    </location>
</feature>
<dbReference type="GO" id="GO:0019905">
    <property type="term" value="F:syntaxin binding"/>
    <property type="evidence" value="ECO:0007669"/>
    <property type="project" value="TreeGrafter"/>
</dbReference>
<comment type="subcellular location">
    <subcellularLocation>
        <location evidence="6">Synapse</location>
        <location evidence="6">Synaptosome</location>
    </subcellularLocation>
</comment>
<name>A0A817UPP5_9BILA</name>
<dbReference type="EMBL" id="CAJOBO010000241">
    <property type="protein sequence ID" value="CAF4172120.1"/>
    <property type="molecule type" value="Genomic_DNA"/>
</dbReference>
<dbReference type="Proteomes" id="UP000663833">
    <property type="component" value="Unassembled WGS sequence"/>
</dbReference>
<comment type="similarity">
    <text evidence="1 7">Belongs to the SNAP-25 family.</text>
</comment>
<dbReference type="EMBL" id="CAJNYD010001371">
    <property type="protein sequence ID" value="CAF3333086.1"/>
    <property type="molecule type" value="Genomic_DNA"/>
</dbReference>
<dbReference type="GO" id="GO:0031629">
    <property type="term" value="P:synaptic vesicle fusion to presynaptic active zone membrane"/>
    <property type="evidence" value="ECO:0007669"/>
    <property type="project" value="TreeGrafter"/>
</dbReference>
<evidence type="ECO:0000259" key="9">
    <source>
        <dbReference type="PROSITE" id="PS50192"/>
    </source>
</evidence>
<evidence type="ECO:0000256" key="6">
    <source>
        <dbReference type="ARBA" id="ARBA00034102"/>
    </source>
</evidence>
<dbReference type="Pfam" id="PF00835">
    <property type="entry name" value="SNAP-25"/>
    <property type="match status" value="1"/>
</dbReference>
<dbReference type="SMART" id="SM00397">
    <property type="entry name" value="t_SNARE"/>
    <property type="match status" value="2"/>
</dbReference>
<evidence type="ECO:0000256" key="4">
    <source>
        <dbReference type="ARBA" id="ARBA00023018"/>
    </source>
</evidence>
<dbReference type="PROSITE" id="PS50192">
    <property type="entry name" value="T_SNARE"/>
    <property type="match status" value="2"/>
</dbReference>
<dbReference type="Proteomes" id="UP000663851">
    <property type="component" value="Unassembled WGS sequence"/>
</dbReference>
<dbReference type="GO" id="GO:0031201">
    <property type="term" value="C:SNARE complex"/>
    <property type="evidence" value="ECO:0007669"/>
    <property type="project" value="TreeGrafter"/>
</dbReference>
<protein>
    <recommendedName>
        <fullName evidence="7">Synaptosomal-associated protein</fullName>
    </recommendedName>
</protein>
<sequence>MYPSNTNNGMENDELNAVHTQINQKTNESLESTRRMLGLVAESQEVGANTMITLDVLGGKLKRIEEGLDNIHAGMTEAERNLTNLQKCCGLCVLPWQRVRQTYRPHTNSSTAFSSETSSPTTAEPKLRMANDEGMPQGGYITRITNDDRETEMDDNLQLVSSYLGNLKNMALDMGETIEGQNKVIDRIAEKSEVGIVRVDAANKRTKDLIRRA</sequence>
<keyword evidence="3" id="KW-0677">Repeat</keyword>
<evidence type="ECO:0000313" key="12">
    <source>
        <dbReference type="Proteomes" id="UP000663833"/>
    </source>
</evidence>
<keyword evidence="5" id="KW-0175">Coiled coil</keyword>
<dbReference type="GO" id="GO:0005886">
    <property type="term" value="C:plasma membrane"/>
    <property type="evidence" value="ECO:0007669"/>
    <property type="project" value="TreeGrafter"/>
</dbReference>
<comment type="caution">
    <text evidence="10">The sequence shown here is derived from an EMBL/GenBank/DDBJ whole genome shotgun (WGS) entry which is preliminary data.</text>
</comment>
<dbReference type="AlphaFoldDB" id="A0A817UPP5"/>
<feature type="domain" description="T-SNARE coiled-coil homology" evidence="9">
    <location>
        <begin position="147"/>
        <end position="209"/>
    </location>
</feature>
<evidence type="ECO:0000313" key="11">
    <source>
        <dbReference type="EMBL" id="CAF4172120.1"/>
    </source>
</evidence>
<dbReference type="GO" id="GO:0016082">
    <property type="term" value="P:synaptic vesicle priming"/>
    <property type="evidence" value="ECO:0007669"/>
    <property type="project" value="TreeGrafter"/>
</dbReference>
<dbReference type="PANTHER" id="PTHR19305:SF14">
    <property type="entry name" value="SYNAPTOSOMAL-ASSOCIATED PROTEIN-RELATED"/>
    <property type="match status" value="1"/>
</dbReference>
<dbReference type="Gene3D" id="1.20.5.110">
    <property type="match status" value="2"/>
</dbReference>
<reference evidence="10" key="1">
    <citation type="submission" date="2021-02" db="EMBL/GenBank/DDBJ databases">
        <authorList>
            <person name="Nowell W R."/>
        </authorList>
    </citation>
    <scope>NUCLEOTIDE SEQUENCE</scope>
</reference>
<evidence type="ECO:0000256" key="3">
    <source>
        <dbReference type="ARBA" id="ARBA00022737"/>
    </source>
</evidence>
<feature type="region of interest" description="Disordered" evidence="8">
    <location>
        <begin position="106"/>
        <end position="148"/>
    </location>
</feature>
<dbReference type="GO" id="GO:0005484">
    <property type="term" value="F:SNAP receptor activity"/>
    <property type="evidence" value="ECO:0007669"/>
    <property type="project" value="TreeGrafter"/>
</dbReference>
<keyword evidence="4" id="KW-0770">Synapse</keyword>
<gene>
    <name evidence="11" type="ORF">HFQ381_LOCUS5671</name>
    <name evidence="10" type="ORF">LUA448_LOCUS11353</name>
</gene>
<evidence type="ECO:0000256" key="8">
    <source>
        <dbReference type="SAM" id="MobiDB-lite"/>
    </source>
</evidence>
<evidence type="ECO:0000256" key="7">
    <source>
        <dbReference type="RuleBase" id="RU003496"/>
    </source>
</evidence>
<proteinExistence type="inferred from homology"/>
<dbReference type="CDD" id="cd15889">
    <property type="entry name" value="SNARE_SNAP25N_23N"/>
    <property type="match status" value="1"/>
</dbReference>
<dbReference type="PANTHER" id="PTHR19305">
    <property type="entry name" value="SYNAPTOSOMAL ASSOCIATED PROTEIN"/>
    <property type="match status" value="1"/>
</dbReference>
<keyword evidence="2" id="KW-0771">Synaptosome</keyword>
<dbReference type="InterPro" id="IPR000727">
    <property type="entry name" value="T_SNARE_dom"/>
</dbReference>
<feature type="compositionally biased region" description="Low complexity" evidence="8">
    <location>
        <begin position="109"/>
        <end position="124"/>
    </location>
</feature>
<evidence type="ECO:0000256" key="5">
    <source>
        <dbReference type="ARBA" id="ARBA00023054"/>
    </source>
</evidence>
<dbReference type="GO" id="GO:0043005">
    <property type="term" value="C:neuron projection"/>
    <property type="evidence" value="ECO:0007669"/>
    <property type="project" value="UniProtKB-KW"/>
</dbReference>
<dbReference type="FunFam" id="1.20.5.110:FF:000018">
    <property type="entry name" value="Synaptosomal-associated protein"/>
    <property type="match status" value="1"/>
</dbReference>
<evidence type="ECO:0000313" key="10">
    <source>
        <dbReference type="EMBL" id="CAF3333086.1"/>
    </source>
</evidence>